<dbReference type="UniPathway" id="UPA00115">
    <property type="reaction ID" value="UER00412"/>
</dbReference>
<dbReference type="OrthoDB" id="1555531at2759"/>
<dbReference type="GO" id="GO:0005737">
    <property type="term" value="C:cytoplasm"/>
    <property type="evidence" value="ECO:0007669"/>
    <property type="project" value="TreeGrafter"/>
</dbReference>
<dbReference type="PANTHER" id="PTHR11934">
    <property type="entry name" value="RIBOSE-5-PHOSPHATE ISOMERASE"/>
    <property type="match status" value="1"/>
</dbReference>
<accession>A0A642VBW0</accession>
<evidence type="ECO:0000256" key="2">
    <source>
        <dbReference type="ARBA" id="ARBA00004988"/>
    </source>
</evidence>
<proteinExistence type="inferred from homology"/>
<evidence type="ECO:0000256" key="7">
    <source>
        <dbReference type="ARBA" id="ARBA00029734"/>
    </source>
</evidence>
<comment type="catalytic activity">
    <reaction evidence="1">
        <text>aldehydo-D-ribose 5-phosphate = D-ribulose 5-phosphate</text>
        <dbReference type="Rhea" id="RHEA:14657"/>
        <dbReference type="ChEBI" id="CHEBI:58121"/>
        <dbReference type="ChEBI" id="CHEBI:58273"/>
        <dbReference type="EC" id="5.3.1.6"/>
    </reaction>
</comment>
<keyword evidence="10" id="KW-1185">Reference proteome</keyword>
<organism evidence="9 10">
    <name type="scientific">Trichomonascus ciferrii</name>
    <dbReference type="NCBI Taxonomy" id="44093"/>
    <lineage>
        <taxon>Eukaryota</taxon>
        <taxon>Fungi</taxon>
        <taxon>Dikarya</taxon>
        <taxon>Ascomycota</taxon>
        <taxon>Saccharomycotina</taxon>
        <taxon>Dipodascomycetes</taxon>
        <taxon>Dipodascales</taxon>
        <taxon>Trichomonascaceae</taxon>
        <taxon>Trichomonascus</taxon>
        <taxon>Trichomonascus ciferrii complex</taxon>
    </lineage>
</organism>
<evidence type="ECO:0000256" key="1">
    <source>
        <dbReference type="ARBA" id="ARBA00001713"/>
    </source>
</evidence>
<dbReference type="PANTHER" id="PTHR11934:SF0">
    <property type="entry name" value="RIBOSE-5-PHOSPHATE ISOMERASE"/>
    <property type="match status" value="1"/>
</dbReference>
<keyword evidence="6" id="KW-0413">Isomerase</keyword>
<evidence type="ECO:0000256" key="8">
    <source>
        <dbReference type="ARBA" id="ARBA00032273"/>
    </source>
</evidence>
<dbReference type="GO" id="GO:0004751">
    <property type="term" value="F:ribose-5-phosphate isomerase activity"/>
    <property type="evidence" value="ECO:0007669"/>
    <property type="project" value="UniProtKB-EC"/>
</dbReference>
<dbReference type="FunFam" id="3.40.50.1360:FF:000014">
    <property type="entry name" value="Ribose 5-phosphate isomerase"/>
    <property type="match status" value="1"/>
</dbReference>
<dbReference type="EC" id="5.3.1.6" evidence="4"/>
<evidence type="ECO:0000313" key="10">
    <source>
        <dbReference type="Proteomes" id="UP000761534"/>
    </source>
</evidence>
<sequence length="244" mass="26063">MTDPVEQAKKYAAFQAVDDNLPSSPKVIGIGSGSTVVYVVERIAQIHKEKPGFFDKTIFVPTGFQSKQLITEAGLVLGSMDQFAVGDLDVAFDGADEVDDKLNCIKGGGACLFQEKLVASCAQKFVLVADSRKKSSQLGTSWTQGIPIEVVDLAFPKVQADLKRLGAKASVLRQGGKAKAGPVITDNGNFIIDADFGQLTPENVPQLHDSIKRLLGVVETGIFDNAQIAYFGEPDGSVSTRSRN</sequence>
<name>A0A642VBW0_9ASCO</name>
<reference evidence="9" key="1">
    <citation type="journal article" date="2019" name="G3 (Bethesda)">
        <title>Genome Assemblies of Two Rare Opportunistic Yeast Pathogens: Diutina rugosa (syn. Candida rugosa) and Trichomonascus ciferrii (syn. Candida ciferrii).</title>
        <authorList>
            <person name="Mixao V."/>
            <person name="Saus E."/>
            <person name="Hansen A.P."/>
            <person name="Lass-Florl C."/>
            <person name="Gabaldon T."/>
        </authorList>
    </citation>
    <scope>NUCLEOTIDE SEQUENCE</scope>
    <source>
        <strain evidence="9">CBS 4856</strain>
    </source>
</reference>
<dbReference type="SUPFAM" id="SSF100950">
    <property type="entry name" value="NagB/RpiA/CoA transferase-like"/>
    <property type="match status" value="1"/>
</dbReference>
<dbReference type="Pfam" id="PF06026">
    <property type="entry name" value="Rib_5-P_isom_A"/>
    <property type="match status" value="1"/>
</dbReference>
<evidence type="ECO:0000256" key="6">
    <source>
        <dbReference type="ARBA" id="ARBA00023235"/>
    </source>
</evidence>
<dbReference type="Gene3D" id="3.30.70.260">
    <property type="match status" value="1"/>
</dbReference>
<dbReference type="InterPro" id="IPR037171">
    <property type="entry name" value="NagB/RpiA_transferase-like"/>
</dbReference>
<comment type="caution">
    <text evidence="9">The sequence shown here is derived from an EMBL/GenBank/DDBJ whole genome shotgun (WGS) entry which is preliminary data.</text>
</comment>
<comment type="pathway">
    <text evidence="2">Carbohydrate degradation; pentose phosphate pathway; D-ribose 5-phosphate from D-ribulose 5-phosphate (non-oxidative stage): step 1/1.</text>
</comment>
<evidence type="ECO:0000256" key="5">
    <source>
        <dbReference type="ARBA" id="ARBA00019150"/>
    </source>
</evidence>
<evidence type="ECO:0000313" key="9">
    <source>
        <dbReference type="EMBL" id="KAA8917227.1"/>
    </source>
</evidence>
<dbReference type="EMBL" id="SWFS01000053">
    <property type="protein sequence ID" value="KAA8917227.1"/>
    <property type="molecule type" value="Genomic_DNA"/>
</dbReference>
<dbReference type="InterPro" id="IPR004788">
    <property type="entry name" value="Ribose5P_isomerase_type_A"/>
</dbReference>
<evidence type="ECO:0000256" key="3">
    <source>
        <dbReference type="ARBA" id="ARBA00008088"/>
    </source>
</evidence>
<dbReference type="CDD" id="cd01398">
    <property type="entry name" value="RPI_A"/>
    <property type="match status" value="1"/>
</dbReference>
<dbReference type="NCBIfam" id="TIGR00021">
    <property type="entry name" value="rpiA"/>
    <property type="match status" value="1"/>
</dbReference>
<protein>
    <recommendedName>
        <fullName evidence="5">Ribose-5-phosphate isomerase</fullName>
        <ecNumber evidence="4">5.3.1.6</ecNumber>
    </recommendedName>
    <alternativeName>
        <fullName evidence="8">D-ribose-5-phosphate ketol-isomerase</fullName>
    </alternativeName>
    <alternativeName>
        <fullName evidence="7">Phosphoriboisomerase</fullName>
    </alternativeName>
</protein>
<dbReference type="Gene3D" id="3.40.50.1360">
    <property type="match status" value="1"/>
</dbReference>
<gene>
    <name evidence="9" type="ORF">TRICI_000620</name>
</gene>
<dbReference type="GO" id="GO:0006014">
    <property type="term" value="P:D-ribose metabolic process"/>
    <property type="evidence" value="ECO:0007669"/>
    <property type="project" value="TreeGrafter"/>
</dbReference>
<dbReference type="SUPFAM" id="SSF75445">
    <property type="entry name" value="D-ribose-5-phosphate isomerase (RpiA), lid domain"/>
    <property type="match status" value="1"/>
</dbReference>
<dbReference type="VEuPathDB" id="FungiDB:TRICI_000620"/>
<dbReference type="GO" id="GO:0009052">
    <property type="term" value="P:pentose-phosphate shunt, non-oxidative branch"/>
    <property type="evidence" value="ECO:0007669"/>
    <property type="project" value="InterPro"/>
</dbReference>
<dbReference type="Proteomes" id="UP000761534">
    <property type="component" value="Unassembled WGS sequence"/>
</dbReference>
<dbReference type="AlphaFoldDB" id="A0A642VBW0"/>
<evidence type="ECO:0000256" key="4">
    <source>
        <dbReference type="ARBA" id="ARBA00011959"/>
    </source>
</evidence>
<comment type="similarity">
    <text evidence="3">Belongs to the ribose 5-phosphate isomerase family.</text>
</comment>